<dbReference type="CDD" id="cd00293">
    <property type="entry name" value="USP-like"/>
    <property type="match status" value="1"/>
</dbReference>
<dbReference type="Gene3D" id="3.40.50.12370">
    <property type="match status" value="1"/>
</dbReference>
<sequence>MPRLGPGSGKILVPVNGTSVARRGAELALAIAAVTGAPVKMLYVARVGRDEPRDTVSHRRREAVLKDIVELADRYGVEIETAIRSRAAAADAIARQAGRRVALIVMGVARRPGDELIFGETTSDVLQRCPCPVMLISDARLRRDDEGREAGRSISG</sequence>
<dbReference type="PRINTS" id="PR01438">
    <property type="entry name" value="UNVRSLSTRESS"/>
</dbReference>
<feature type="domain" description="UspA" evidence="2">
    <location>
        <begin position="10"/>
        <end position="136"/>
    </location>
</feature>
<evidence type="ECO:0000259" key="2">
    <source>
        <dbReference type="Pfam" id="PF00582"/>
    </source>
</evidence>
<protein>
    <submittedName>
        <fullName evidence="3">Universal stress protein</fullName>
    </submittedName>
</protein>
<name>A0ABU5ATX0_9HYPH</name>
<comment type="similarity">
    <text evidence="1">Belongs to the universal stress protein A family.</text>
</comment>
<organism evidence="3 4">
    <name type="scientific">Mesorhizobium abyssinicae</name>
    <dbReference type="NCBI Taxonomy" id="1209958"/>
    <lineage>
        <taxon>Bacteria</taxon>
        <taxon>Pseudomonadati</taxon>
        <taxon>Pseudomonadota</taxon>
        <taxon>Alphaproteobacteria</taxon>
        <taxon>Hyphomicrobiales</taxon>
        <taxon>Phyllobacteriaceae</taxon>
        <taxon>Mesorhizobium</taxon>
    </lineage>
</organism>
<dbReference type="Proteomes" id="UP001276564">
    <property type="component" value="Unassembled WGS sequence"/>
</dbReference>
<reference evidence="3 4" key="1">
    <citation type="submission" date="2023-08" db="EMBL/GenBank/DDBJ databases">
        <title>Implementing the SeqCode for naming new Mesorhizobium species isolated from Vachellia karroo root nodules.</title>
        <authorList>
            <person name="Van Lill M."/>
        </authorList>
    </citation>
    <scope>NUCLEOTIDE SEQUENCE [LARGE SCALE GENOMIC DNA]</scope>
    <source>
        <strain evidence="3 4">VK4B</strain>
    </source>
</reference>
<proteinExistence type="inferred from homology"/>
<dbReference type="EMBL" id="JAVIIP010000014">
    <property type="protein sequence ID" value="MDX8540634.1"/>
    <property type="molecule type" value="Genomic_DNA"/>
</dbReference>
<comment type="caution">
    <text evidence="3">The sequence shown here is derived from an EMBL/GenBank/DDBJ whole genome shotgun (WGS) entry which is preliminary data.</text>
</comment>
<dbReference type="RefSeq" id="WP_320321505.1">
    <property type="nucleotide sequence ID" value="NZ_JAVIIP010000014.1"/>
</dbReference>
<evidence type="ECO:0000313" key="4">
    <source>
        <dbReference type="Proteomes" id="UP001276564"/>
    </source>
</evidence>
<evidence type="ECO:0000313" key="3">
    <source>
        <dbReference type="EMBL" id="MDX8540634.1"/>
    </source>
</evidence>
<keyword evidence="4" id="KW-1185">Reference proteome</keyword>
<gene>
    <name evidence="3" type="ORF">RFM23_23710</name>
</gene>
<evidence type="ECO:0000256" key="1">
    <source>
        <dbReference type="ARBA" id="ARBA00008791"/>
    </source>
</evidence>
<dbReference type="Pfam" id="PF00582">
    <property type="entry name" value="Usp"/>
    <property type="match status" value="1"/>
</dbReference>
<accession>A0ABU5ATX0</accession>
<dbReference type="SUPFAM" id="SSF52402">
    <property type="entry name" value="Adenine nucleotide alpha hydrolases-like"/>
    <property type="match status" value="1"/>
</dbReference>
<dbReference type="InterPro" id="IPR006016">
    <property type="entry name" value="UspA"/>
</dbReference>
<dbReference type="PANTHER" id="PTHR46268:SF6">
    <property type="entry name" value="UNIVERSAL STRESS PROTEIN UP12"/>
    <property type="match status" value="1"/>
</dbReference>
<dbReference type="PANTHER" id="PTHR46268">
    <property type="entry name" value="STRESS RESPONSE PROTEIN NHAX"/>
    <property type="match status" value="1"/>
</dbReference>
<dbReference type="InterPro" id="IPR006015">
    <property type="entry name" value="Universal_stress_UspA"/>
</dbReference>